<dbReference type="Gene3D" id="3.30.70.330">
    <property type="match status" value="1"/>
</dbReference>
<dbReference type="InterPro" id="IPR035979">
    <property type="entry name" value="RBD_domain_sf"/>
</dbReference>
<keyword evidence="1 2" id="KW-0694">RNA-binding</keyword>
<feature type="domain" description="RRM" evidence="4">
    <location>
        <begin position="154"/>
        <end position="246"/>
    </location>
</feature>
<dbReference type="GO" id="GO:0019843">
    <property type="term" value="F:rRNA binding"/>
    <property type="evidence" value="ECO:0007669"/>
    <property type="project" value="TreeGrafter"/>
</dbReference>
<feature type="compositionally biased region" description="Basic and acidic residues" evidence="3">
    <location>
        <begin position="1"/>
        <end position="13"/>
    </location>
</feature>
<name>A0A136J979_9PEZI</name>
<feature type="compositionally biased region" description="Basic residues" evidence="3">
    <location>
        <begin position="305"/>
        <end position="315"/>
    </location>
</feature>
<feature type="compositionally biased region" description="Acidic residues" evidence="3">
    <location>
        <begin position="14"/>
        <end position="25"/>
    </location>
</feature>
<dbReference type="FunFam" id="3.30.70.330:FF:000376">
    <property type="entry name" value="Putative RNA binding protein"/>
    <property type="match status" value="1"/>
</dbReference>
<dbReference type="OrthoDB" id="167718at2759"/>
<evidence type="ECO:0000256" key="2">
    <source>
        <dbReference type="PROSITE-ProRule" id="PRU00176"/>
    </source>
</evidence>
<dbReference type="InterPro" id="IPR000504">
    <property type="entry name" value="RRM_dom"/>
</dbReference>
<dbReference type="FunCoup" id="A0A136J979">
    <property type="interactions" value="296"/>
</dbReference>
<dbReference type="Pfam" id="PF00076">
    <property type="entry name" value="RRM_1"/>
    <property type="match status" value="1"/>
</dbReference>
<proteinExistence type="predicted"/>
<protein>
    <recommendedName>
        <fullName evidence="4">RRM domain-containing protein</fullName>
    </recommendedName>
</protein>
<dbReference type="Proteomes" id="UP000070501">
    <property type="component" value="Unassembled WGS sequence"/>
</dbReference>
<dbReference type="AlphaFoldDB" id="A0A136J979"/>
<evidence type="ECO:0000313" key="5">
    <source>
        <dbReference type="EMBL" id="KXJ93705.1"/>
    </source>
</evidence>
<dbReference type="GO" id="GO:0005730">
    <property type="term" value="C:nucleolus"/>
    <property type="evidence" value="ECO:0007669"/>
    <property type="project" value="TreeGrafter"/>
</dbReference>
<dbReference type="PANTHER" id="PTHR23236:SF51">
    <property type="entry name" value="NUCLEOLAR PROTEIN 6"/>
    <property type="match status" value="1"/>
</dbReference>
<dbReference type="EMBL" id="KQ964247">
    <property type="protein sequence ID" value="KXJ93705.1"/>
    <property type="molecule type" value="Genomic_DNA"/>
</dbReference>
<feature type="region of interest" description="Disordered" evidence="3">
    <location>
        <begin position="1"/>
        <end position="149"/>
    </location>
</feature>
<feature type="region of interest" description="Disordered" evidence="3">
    <location>
        <begin position="261"/>
        <end position="315"/>
    </location>
</feature>
<dbReference type="STRING" id="196109.A0A136J979"/>
<evidence type="ECO:0000256" key="3">
    <source>
        <dbReference type="SAM" id="MobiDB-lite"/>
    </source>
</evidence>
<gene>
    <name evidence="5" type="ORF">Micbo1qcDRAFT_158560</name>
</gene>
<evidence type="ECO:0000259" key="4">
    <source>
        <dbReference type="PROSITE" id="PS50102"/>
    </source>
</evidence>
<sequence length="315" mass="34125">MGAKSEKRRRDIADVDGDGADDGGYDFETPAGERKAKKPKKEKKDGKKKGDNNKFKKAPREEPSALPALDADEAGESAQVQDADEGAQKKPAVVTEGTKKKKAKKAKKPVDQAAKDTDTAATAATAEGSAAENDNEEGQQKEKPSNTSGKKSRFIVFVGNLPYSATVPQIQEHFASLQPTSIRLLHEKTNPSKSRGIAFVEFAGYDHMKTCLRTMHHSTFTGTATNPKTGKSWPDERRINVELTAGGGGNTAARKDKIKQKNVKLNEQRIRRMEAEEKAKHERRSNGAPNSGGPQQETGGDGVHPSRRGRVNGGR</sequence>
<feature type="compositionally biased region" description="Basic and acidic residues" evidence="3">
    <location>
        <begin position="42"/>
        <end position="63"/>
    </location>
</feature>
<dbReference type="InterPro" id="IPR034228">
    <property type="entry name" value="Nop6_RRM"/>
</dbReference>
<dbReference type="GO" id="GO:0042274">
    <property type="term" value="P:ribosomal small subunit biogenesis"/>
    <property type="evidence" value="ECO:0007669"/>
    <property type="project" value="TreeGrafter"/>
</dbReference>
<dbReference type="SMART" id="SM00360">
    <property type="entry name" value="RRM"/>
    <property type="match status" value="1"/>
</dbReference>
<dbReference type="PROSITE" id="PS50102">
    <property type="entry name" value="RRM"/>
    <property type="match status" value="1"/>
</dbReference>
<reference evidence="6" key="1">
    <citation type="submission" date="2016-02" db="EMBL/GenBank/DDBJ databases">
        <title>Draft genome sequence of Microdochium bolleyi, a fungal endophyte of beachgrass.</title>
        <authorList>
            <consortium name="DOE Joint Genome Institute"/>
            <person name="David A.S."/>
            <person name="May G."/>
            <person name="Haridas S."/>
            <person name="Lim J."/>
            <person name="Wang M."/>
            <person name="Labutti K."/>
            <person name="Lipzen A."/>
            <person name="Barry K."/>
            <person name="Grigoriev I.V."/>
        </authorList>
    </citation>
    <scope>NUCLEOTIDE SEQUENCE [LARGE SCALE GENOMIC DNA]</scope>
    <source>
        <strain evidence="6">J235TASD1</strain>
    </source>
</reference>
<keyword evidence="6" id="KW-1185">Reference proteome</keyword>
<organism evidence="5 6">
    <name type="scientific">Microdochium bolleyi</name>
    <dbReference type="NCBI Taxonomy" id="196109"/>
    <lineage>
        <taxon>Eukaryota</taxon>
        <taxon>Fungi</taxon>
        <taxon>Dikarya</taxon>
        <taxon>Ascomycota</taxon>
        <taxon>Pezizomycotina</taxon>
        <taxon>Sordariomycetes</taxon>
        <taxon>Xylariomycetidae</taxon>
        <taxon>Xylariales</taxon>
        <taxon>Microdochiaceae</taxon>
        <taxon>Microdochium</taxon>
    </lineage>
</organism>
<feature type="compositionally biased region" description="Low complexity" evidence="3">
    <location>
        <begin position="119"/>
        <end position="131"/>
    </location>
</feature>
<evidence type="ECO:0000256" key="1">
    <source>
        <dbReference type="ARBA" id="ARBA00022884"/>
    </source>
</evidence>
<feature type="compositionally biased region" description="Polar residues" evidence="3">
    <location>
        <begin position="287"/>
        <end position="298"/>
    </location>
</feature>
<dbReference type="CDD" id="cd12400">
    <property type="entry name" value="RRM_Nop6"/>
    <property type="match status" value="1"/>
</dbReference>
<dbReference type="InterPro" id="IPR012677">
    <property type="entry name" value="Nucleotide-bd_a/b_plait_sf"/>
</dbReference>
<evidence type="ECO:0000313" key="6">
    <source>
        <dbReference type="Proteomes" id="UP000070501"/>
    </source>
</evidence>
<accession>A0A136J979</accession>
<dbReference type="PANTHER" id="PTHR23236">
    <property type="entry name" value="EUKARYOTIC TRANSLATION INITIATION FACTOR 4B/4H"/>
    <property type="match status" value="1"/>
</dbReference>
<dbReference type="SUPFAM" id="SSF54928">
    <property type="entry name" value="RNA-binding domain, RBD"/>
    <property type="match status" value="1"/>
</dbReference>
<feature type="compositionally biased region" description="Basic and acidic residues" evidence="3">
    <location>
        <begin position="108"/>
        <end position="118"/>
    </location>
</feature>
<dbReference type="InParanoid" id="A0A136J979"/>
<feature type="compositionally biased region" description="Basic and acidic residues" evidence="3">
    <location>
        <begin position="264"/>
        <end position="280"/>
    </location>
</feature>